<evidence type="ECO:0000313" key="2">
    <source>
        <dbReference type="Proteomes" id="UP000286806"/>
    </source>
</evidence>
<evidence type="ECO:0000313" key="1">
    <source>
        <dbReference type="EMBL" id="GBL44809.1"/>
    </source>
</evidence>
<protein>
    <recommendedName>
        <fullName evidence="3">HMA domain-containing protein</fullName>
    </recommendedName>
</protein>
<dbReference type="GO" id="GO:0046872">
    <property type="term" value="F:metal ion binding"/>
    <property type="evidence" value="ECO:0007669"/>
    <property type="project" value="InterPro"/>
</dbReference>
<organism evidence="1 2">
    <name type="scientific">Sulfuriferula multivorans</name>
    <dbReference type="NCBI Taxonomy" id="1559896"/>
    <lineage>
        <taxon>Bacteria</taxon>
        <taxon>Pseudomonadati</taxon>
        <taxon>Pseudomonadota</taxon>
        <taxon>Betaproteobacteria</taxon>
        <taxon>Nitrosomonadales</taxon>
        <taxon>Sulfuricellaceae</taxon>
        <taxon>Sulfuriferula</taxon>
    </lineage>
</organism>
<sequence length="75" mass="8136">MNISDVMIHINESLSEEARTSLENTLRKVEGVVSPKFNAGKEHLLVIAYDTETTSTAALLEQARAAGYTAQLVGM</sequence>
<dbReference type="OrthoDB" id="5801684at2"/>
<reference evidence="1 2" key="1">
    <citation type="journal article" date="2019" name="Front. Microbiol.">
        <title>Genomes of Neutrophilic Sulfur-Oxidizing Chemolithoautotrophs Representing 9 Proteobacterial Species From 8 Genera.</title>
        <authorList>
            <person name="Watanabe T."/>
            <person name="Kojima H."/>
            <person name="Umezawa K."/>
            <person name="Hori C."/>
            <person name="Takasuka T.E."/>
            <person name="Kato Y."/>
            <person name="Fukui M."/>
        </authorList>
    </citation>
    <scope>NUCLEOTIDE SEQUENCE [LARGE SCALE GENOMIC DNA]</scope>
    <source>
        <strain evidence="1 2">TTN</strain>
    </source>
</reference>
<accession>A0A401JB16</accession>
<dbReference type="EMBL" id="BGOW01000003">
    <property type="protein sequence ID" value="GBL44809.1"/>
    <property type="molecule type" value="Genomic_DNA"/>
</dbReference>
<dbReference type="AlphaFoldDB" id="A0A401JB16"/>
<evidence type="ECO:0008006" key="3">
    <source>
        <dbReference type="Google" id="ProtNLM"/>
    </source>
</evidence>
<keyword evidence="2" id="KW-1185">Reference proteome</keyword>
<gene>
    <name evidence="1" type="ORF">SFMTTN_0610</name>
</gene>
<comment type="caution">
    <text evidence="1">The sequence shown here is derived from an EMBL/GenBank/DDBJ whole genome shotgun (WGS) entry which is preliminary data.</text>
</comment>
<dbReference type="Gene3D" id="3.30.70.100">
    <property type="match status" value="1"/>
</dbReference>
<name>A0A401JB16_9PROT</name>
<dbReference type="Proteomes" id="UP000286806">
    <property type="component" value="Unassembled WGS sequence"/>
</dbReference>
<proteinExistence type="predicted"/>
<dbReference type="InterPro" id="IPR036163">
    <property type="entry name" value="HMA_dom_sf"/>
</dbReference>
<dbReference type="SUPFAM" id="SSF55008">
    <property type="entry name" value="HMA, heavy metal-associated domain"/>
    <property type="match status" value="1"/>
</dbReference>
<dbReference type="RefSeq" id="WP_124703652.1">
    <property type="nucleotide sequence ID" value="NZ_BGOW01000003.1"/>
</dbReference>